<evidence type="ECO:0000259" key="3">
    <source>
        <dbReference type="PROSITE" id="PS50158"/>
    </source>
</evidence>
<feature type="non-terminal residue" evidence="4">
    <location>
        <position position="1"/>
    </location>
</feature>
<sequence length="598" mass="68983">RNSLNPRRRQSRFEEDRDTKPTVQDFFKDLPQEKFIECRYGITTDSLNTTIQNGIEELATKYGTDPGESPFRLTPITEDAKNVWIKSEVNMTPDRFREEVENHPKAMFKDFKFCSLAIQVLFTEIHALHQIELCLDHNQAEFYKRLQDLTENLNSPPSQSNDYLKAELKDRDTRIKNLNQQLIETNQIVTDLSILNRQKSISVNLPNSTPLSQVNEVRSRFHRSAKVDDPDQFYDEPDKDKLEFDAWRLGVEARLRDNSDWFLTDDQQINYVMRRLAGKASRETIPFLKLDNPERFPNAKAMLDHLEEQYGDPNRQRKAEDEWDRLRMIEPESYGNKGDPISFLRFRSAFIRLAAELQKPRNTWKATFERRISPTLKKSLALQFLDDNIQFDTISILAQKVDYTNTTADAILRANREAKKSSVVNANAFRSPGTSNPNKEGYNKPKFSSHSIKPSTLSKEQFSKAMREGLCLNCYEKGHISLDCPSKRSLNRVNEERQERINALYEKMFPNANLPLMKETLVCEANDLDFLGKRLGGETWTITCTIACNGFSLTTSNALPDTGANGYLFISQNMAQRALKYLKPQRVTDFPPSPVAGF</sequence>
<dbReference type="STRING" id="62708.A0A420I6L0"/>
<feature type="domain" description="CCHC-type" evidence="3">
    <location>
        <begin position="471"/>
        <end position="486"/>
    </location>
</feature>
<evidence type="ECO:0000313" key="4">
    <source>
        <dbReference type="EMBL" id="RKF65305.1"/>
    </source>
</evidence>
<gene>
    <name evidence="4" type="ORF">GcM3_123014</name>
</gene>
<reference evidence="4 5" key="1">
    <citation type="journal article" date="2018" name="BMC Genomics">
        <title>Comparative genome analyses reveal sequence features reflecting distinct modes of host-adaptation between dicot and monocot powdery mildew.</title>
        <authorList>
            <person name="Wu Y."/>
            <person name="Ma X."/>
            <person name="Pan Z."/>
            <person name="Kale S.D."/>
            <person name="Song Y."/>
            <person name="King H."/>
            <person name="Zhang Q."/>
            <person name="Presley C."/>
            <person name="Deng X."/>
            <person name="Wei C.I."/>
            <person name="Xiao S."/>
        </authorList>
    </citation>
    <scope>NUCLEOTIDE SEQUENCE [LARGE SCALE GENOMIC DNA]</scope>
    <source>
        <strain evidence="4">UMSG3</strain>
    </source>
</reference>
<evidence type="ECO:0000313" key="5">
    <source>
        <dbReference type="Proteomes" id="UP000283383"/>
    </source>
</evidence>
<dbReference type="InterPro" id="IPR001878">
    <property type="entry name" value="Znf_CCHC"/>
</dbReference>
<comment type="caution">
    <text evidence="4">The sequence shown here is derived from an EMBL/GenBank/DDBJ whole genome shotgun (WGS) entry which is preliminary data.</text>
</comment>
<keyword evidence="5" id="KW-1185">Reference proteome</keyword>
<feature type="region of interest" description="Disordered" evidence="2">
    <location>
        <begin position="426"/>
        <end position="454"/>
    </location>
</feature>
<organism evidence="4 5">
    <name type="scientific">Golovinomyces cichoracearum</name>
    <dbReference type="NCBI Taxonomy" id="62708"/>
    <lineage>
        <taxon>Eukaryota</taxon>
        <taxon>Fungi</taxon>
        <taxon>Dikarya</taxon>
        <taxon>Ascomycota</taxon>
        <taxon>Pezizomycotina</taxon>
        <taxon>Leotiomycetes</taxon>
        <taxon>Erysiphales</taxon>
        <taxon>Erysiphaceae</taxon>
        <taxon>Golovinomyces</taxon>
    </lineage>
</organism>
<dbReference type="GO" id="GO:0008270">
    <property type="term" value="F:zinc ion binding"/>
    <property type="evidence" value="ECO:0007669"/>
    <property type="project" value="UniProtKB-KW"/>
</dbReference>
<keyword evidence="1" id="KW-0862">Zinc</keyword>
<name>A0A420I6L0_9PEZI</name>
<feature type="compositionally biased region" description="Basic and acidic residues" evidence="2">
    <location>
        <begin position="11"/>
        <end position="20"/>
    </location>
</feature>
<feature type="compositionally biased region" description="Basic residues" evidence="2">
    <location>
        <begin position="1"/>
        <end position="10"/>
    </location>
</feature>
<accession>A0A420I6L0</accession>
<feature type="non-terminal residue" evidence="4">
    <location>
        <position position="598"/>
    </location>
</feature>
<proteinExistence type="predicted"/>
<dbReference type="AlphaFoldDB" id="A0A420I6L0"/>
<protein>
    <recommendedName>
        <fullName evidence="3">CCHC-type domain-containing protein</fullName>
    </recommendedName>
</protein>
<dbReference type="SUPFAM" id="SSF57756">
    <property type="entry name" value="Retrovirus zinc finger-like domains"/>
    <property type="match status" value="1"/>
</dbReference>
<keyword evidence="1" id="KW-0479">Metal-binding</keyword>
<evidence type="ECO:0000256" key="2">
    <source>
        <dbReference type="SAM" id="MobiDB-lite"/>
    </source>
</evidence>
<dbReference type="EMBL" id="MCBQ01012388">
    <property type="protein sequence ID" value="RKF65305.1"/>
    <property type="molecule type" value="Genomic_DNA"/>
</dbReference>
<dbReference type="Proteomes" id="UP000283383">
    <property type="component" value="Unassembled WGS sequence"/>
</dbReference>
<dbReference type="GO" id="GO:0003676">
    <property type="term" value="F:nucleic acid binding"/>
    <property type="evidence" value="ECO:0007669"/>
    <property type="project" value="InterPro"/>
</dbReference>
<dbReference type="InterPro" id="IPR036875">
    <property type="entry name" value="Znf_CCHC_sf"/>
</dbReference>
<feature type="region of interest" description="Disordered" evidence="2">
    <location>
        <begin position="1"/>
        <end position="20"/>
    </location>
</feature>
<keyword evidence="1" id="KW-0863">Zinc-finger</keyword>
<dbReference type="PROSITE" id="PS50158">
    <property type="entry name" value="ZF_CCHC"/>
    <property type="match status" value="1"/>
</dbReference>
<evidence type="ECO:0000256" key="1">
    <source>
        <dbReference type="PROSITE-ProRule" id="PRU00047"/>
    </source>
</evidence>